<keyword evidence="2 4" id="KW-0378">Hydrolase</keyword>
<comment type="similarity">
    <text evidence="1 4">Belongs to the glycosyl hydrolase 3 family.</text>
</comment>
<evidence type="ECO:0000256" key="1">
    <source>
        <dbReference type="ARBA" id="ARBA00005336"/>
    </source>
</evidence>
<dbReference type="EMBL" id="JBHSCN010000004">
    <property type="protein sequence ID" value="MFC4242979.1"/>
    <property type="molecule type" value="Genomic_DNA"/>
</dbReference>
<keyword evidence="4" id="KW-0326">Glycosidase</keyword>
<feature type="domain" description="Fibronectin type III-like" evidence="5">
    <location>
        <begin position="708"/>
        <end position="777"/>
    </location>
</feature>
<keyword evidence="7" id="KW-1185">Reference proteome</keyword>
<dbReference type="Gene3D" id="3.20.20.300">
    <property type="entry name" value="Glycoside hydrolase, family 3, N-terminal domain"/>
    <property type="match status" value="1"/>
</dbReference>
<evidence type="ECO:0000256" key="3">
    <source>
        <dbReference type="ARBA" id="ARBA00023277"/>
    </source>
</evidence>
<gene>
    <name evidence="6" type="ORF">ACFOYW_06315</name>
</gene>
<name>A0ABV8Q754_9MICO</name>
<dbReference type="Pfam" id="PF14310">
    <property type="entry name" value="Fn3-like"/>
    <property type="match status" value="1"/>
</dbReference>
<evidence type="ECO:0000313" key="7">
    <source>
        <dbReference type="Proteomes" id="UP001595900"/>
    </source>
</evidence>
<keyword evidence="3" id="KW-0119">Carbohydrate metabolism</keyword>
<dbReference type="Pfam" id="PF00933">
    <property type="entry name" value="Glyco_hydro_3"/>
    <property type="match status" value="1"/>
</dbReference>
<accession>A0ABV8Q754</accession>
<dbReference type="InterPro" id="IPR026891">
    <property type="entry name" value="Fn3-like"/>
</dbReference>
<dbReference type="PRINTS" id="PR00133">
    <property type="entry name" value="GLHYDRLASE3"/>
</dbReference>
<dbReference type="Proteomes" id="UP001595900">
    <property type="component" value="Unassembled WGS sequence"/>
</dbReference>
<evidence type="ECO:0000256" key="2">
    <source>
        <dbReference type="ARBA" id="ARBA00022801"/>
    </source>
</evidence>
<dbReference type="SUPFAM" id="SSF51445">
    <property type="entry name" value="(Trans)glycosidases"/>
    <property type="match status" value="1"/>
</dbReference>
<dbReference type="RefSeq" id="WP_390227945.1">
    <property type="nucleotide sequence ID" value="NZ_JBHSCN010000004.1"/>
</dbReference>
<dbReference type="InterPro" id="IPR013783">
    <property type="entry name" value="Ig-like_fold"/>
</dbReference>
<dbReference type="InterPro" id="IPR017853">
    <property type="entry name" value="GH"/>
</dbReference>
<proteinExistence type="inferred from homology"/>
<dbReference type="Pfam" id="PF01915">
    <property type="entry name" value="Glyco_hydro_3_C"/>
    <property type="match status" value="1"/>
</dbReference>
<dbReference type="PROSITE" id="PS00775">
    <property type="entry name" value="GLYCOSYL_HYDROL_F3"/>
    <property type="match status" value="1"/>
</dbReference>
<dbReference type="Gene3D" id="3.40.50.1700">
    <property type="entry name" value="Glycoside hydrolase family 3 C-terminal domain"/>
    <property type="match status" value="1"/>
</dbReference>
<dbReference type="PANTHER" id="PTHR42715:SF10">
    <property type="entry name" value="BETA-GLUCOSIDASE"/>
    <property type="match status" value="1"/>
</dbReference>
<dbReference type="SUPFAM" id="SSF52279">
    <property type="entry name" value="Beta-D-glucan exohydrolase, C-terminal domain"/>
    <property type="match status" value="1"/>
</dbReference>
<dbReference type="InterPro" id="IPR036881">
    <property type="entry name" value="Glyco_hydro_3_C_sf"/>
</dbReference>
<dbReference type="InterPro" id="IPR001764">
    <property type="entry name" value="Glyco_hydro_3_N"/>
</dbReference>
<organism evidence="6 7">
    <name type="scientific">Gryllotalpicola reticulitermitis</name>
    <dbReference type="NCBI Taxonomy" id="1184153"/>
    <lineage>
        <taxon>Bacteria</taxon>
        <taxon>Bacillati</taxon>
        <taxon>Actinomycetota</taxon>
        <taxon>Actinomycetes</taxon>
        <taxon>Micrococcales</taxon>
        <taxon>Microbacteriaceae</taxon>
        <taxon>Gryllotalpicola</taxon>
    </lineage>
</organism>
<comment type="caution">
    <text evidence="6">The sequence shown here is derived from an EMBL/GenBank/DDBJ whole genome shotgun (WGS) entry which is preliminary data.</text>
</comment>
<dbReference type="InterPro" id="IPR050288">
    <property type="entry name" value="Cellulose_deg_GH3"/>
</dbReference>
<dbReference type="Gene3D" id="2.60.40.10">
    <property type="entry name" value="Immunoglobulins"/>
    <property type="match status" value="1"/>
</dbReference>
<evidence type="ECO:0000256" key="4">
    <source>
        <dbReference type="RuleBase" id="RU361161"/>
    </source>
</evidence>
<dbReference type="InterPro" id="IPR019800">
    <property type="entry name" value="Glyco_hydro_3_AS"/>
</dbReference>
<sequence length="814" mass="85996">MSPTPSRAAALESADELLARMTLDEKIQQMVGVMSTSVLGAAGPDDAAMSRSIAEGIGHIAGVPALGHQTPQVIAQNANRIQRFLRDHTRLGIPAIIHNEALNGAVLPYHPIFPTAIGLAATWNPDAVGEMAALVREQLRAIGIRQSLSPVMDVARDARWGRMHETYGEDPYLVSAMSVAFTRGMQGDDLRHGVIATAKHFLGYGAGEAGQNTAVTRISERELYEVYARPFEAAIREAGLGSVMNSYSEYDGIPIVASAHVLRTVLREQLGFDGTVISDYAAVKNLVDIQLVARDAVEAGILSLRGGLDVELPVPYGYGPEFRAAAARGEVPLELIDEAVRRVLADKYQLGLFDDPFVDEGAVVLEATAAQSEELSLNLAAESLTLLTNDGVLPLSRTLGKIAIVGPHATDIDFAFPAYTYPASVNMMRAMMQGQGANMAGIEAASEMIGPEAAAALMGELMPLLTTAPDDFARREYGSISLAEAVQQLAPDARIAAVSTGVLDSEPTDFAAVAAAVEGADVVILALGGRPGWFGNALTEGEGSDTADVSLPGNQNALVELVAQSGVPAVAVVSTGRQFSITEVAEKIPAVLWAYYGGQRASQAVAAALFGDVNPGGKLPYSIPRHSGQLPLYAGQHNGSGYRKSETNTNLHYLDVPGTPLFPFGHGIGYTTFEYSKLELPDAPVSTGAESVEVGVTVRNTGSVLGDEVVQLYFAARATGMTRPAQQLVAFRRVRLEPGQSATIRFTVPLALLGYLDVDRHFVVEEGAVGVLVGSSSDDIRLRGALETSGGTREIAPHDRHFVAASTVDELAAL</sequence>
<dbReference type="SMART" id="SM01217">
    <property type="entry name" value="Fn3_like"/>
    <property type="match status" value="1"/>
</dbReference>
<reference evidence="7" key="1">
    <citation type="journal article" date="2019" name="Int. J. Syst. Evol. Microbiol.">
        <title>The Global Catalogue of Microorganisms (GCM) 10K type strain sequencing project: providing services to taxonomists for standard genome sequencing and annotation.</title>
        <authorList>
            <consortium name="The Broad Institute Genomics Platform"/>
            <consortium name="The Broad Institute Genome Sequencing Center for Infectious Disease"/>
            <person name="Wu L."/>
            <person name="Ma J."/>
        </authorList>
    </citation>
    <scope>NUCLEOTIDE SEQUENCE [LARGE SCALE GENOMIC DNA]</scope>
    <source>
        <strain evidence="7">CGMCC 1.10363</strain>
    </source>
</reference>
<evidence type="ECO:0000259" key="5">
    <source>
        <dbReference type="SMART" id="SM01217"/>
    </source>
</evidence>
<dbReference type="InterPro" id="IPR036962">
    <property type="entry name" value="Glyco_hydro_3_N_sf"/>
</dbReference>
<dbReference type="InterPro" id="IPR002772">
    <property type="entry name" value="Glyco_hydro_3_C"/>
</dbReference>
<evidence type="ECO:0000313" key="6">
    <source>
        <dbReference type="EMBL" id="MFC4242979.1"/>
    </source>
</evidence>
<protein>
    <submittedName>
        <fullName evidence="6">Beta-glucosidase</fullName>
    </submittedName>
</protein>
<dbReference type="PANTHER" id="PTHR42715">
    <property type="entry name" value="BETA-GLUCOSIDASE"/>
    <property type="match status" value="1"/>
</dbReference>